<keyword evidence="4" id="KW-1185">Reference proteome</keyword>
<dbReference type="SUPFAM" id="SSF53756">
    <property type="entry name" value="UDP-Glycosyltransferase/glycogen phosphorylase"/>
    <property type="match status" value="1"/>
</dbReference>
<dbReference type="Gene3D" id="3.40.50.2000">
    <property type="entry name" value="Glycogen Phosphorylase B"/>
    <property type="match status" value="2"/>
</dbReference>
<dbReference type="CDD" id="cd03789">
    <property type="entry name" value="GT9_LPS_heptosyltransferase"/>
    <property type="match status" value="1"/>
</dbReference>
<dbReference type="Proteomes" id="UP001142610">
    <property type="component" value="Unassembled WGS sequence"/>
</dbReference>
<protein>
    <submittedName>
        <fullName evidence="3">Glycosyltransferase family 9 protein</fullName>
    </submittedName>
</protein>
<dbReference type="GO" id="GO:0008713">
    <property type="term" value="F:ADP-heptose-lipopolysaccharide heptosyltransferase activity"/>
    <property type="evidence" value="ECO:0007669"/>
    <property type="project" value="TreeGrafter"/>
</dbReference>
<dbReference type="GO" id="GO:0009244">
    <property type="term" value="P:lipopolysaccharide core region biosynthetic process"/>
    <property type="evidence" value="ECO:0007669"/>
    <property type="project" value="TreeGrafter"/>
</dbReference>
<comment type="caution">
    <text evidence="3">The sequence shown here is derived from an EMBL/GenBank/DDBJ whole genome shotgun (WGS) entry which is preliminary data.</text>
</comment>
<evidence type="ECO:0000313" key="3">
    <source>
        <dbReference type="EMBL" id="MCQ8184532.1"/>
    </source>
</evidence>
<keyword evidence="2" id="KW-0808">Transferase</keyword>
<accession>A0A9X2RJ84</accession>
<dbReference type="GO" id="GO:0005829">
    <property type="term" value="C:cytosol"/>
    <property type="evidence" value="ECO:0007669"/>
    <property type="project" value="TreeGrafter"/>
</dbReference>
<dbReference type="AlphaFoldDB" id="A0A9X2RJ84"/>
<organism evidence="3 4">
    <name type="scientific">Parvularcula maris</name>
    <dbReference type="NCBI Taxonomy" id="2965077"/>
    <lineage>
        <taxon>Bacteria</taxon>
        <taxon>Pseudomonadati</taxon>
        <taxon>Pseudomonadota</taxon>
        <taxon>Alphaproteobacteria</taxon>
        <taxon>Parvularculales</taxon>
        <taxon>Parvularculaceae</taxon>
        <taxon>Parvularcula</taxon>
    </lineage>
</organism>
<name>A0A9X2RJ84_9PROT</name>
<reference evidence="3" key="1">
    <citation type="submission" date="2022-07" db="EMBL/GenBank/DDBJ databases">
        <title>Parvularcula maris sp. nov., an algicidal bacterium isolated from seawater.</title>
        <authorList>
            <person name="Li F."/>
        </authorList>
    </citation>
    <scope>NUCLEOTIDE SEQUENCE</scope>
    <source>
        <strain evidence="3">BGMRC 0090</strain>
    </source>
</reference>
<proteinExistence type="predicted"/>
<dbReference type="InterPro" id="IPR002201">
    <property type="entry name" value="Glyco_trans_9"/>
</dbReference>
<dbReference type="PANTHER" id="PTHR30160">
    <property type="entry name" value="TETRAACYLDISACCHARIDE 4'-KINASE-RELATED"/>
    <property type="match status" value="1"/>
</dbReference>
<keyword evidence="1" id="KW-0328">Glycosyltransferase</keyword>
<dbReference type="RefSeq" id="WP_256618369.1">
    <property type="nucleotide sequence ID" value="NZ_JANIBC010000002.1"/>
</dbReference>
<evidence type="ECO:0000313" key="4">
    <source>
        <dbReference type="Proteomes" id="UP001142610"/>
    </source>
</evidence>
<evidence type="ECO:0000256" key="2">
    <source>
        <dbReference type="ARBA" id="ARBA00022679"/>
    </source>
</evidence>
<dbReference type="InterPro" id="IPR051199">
    <property type="entry name" value="LPS_LOS_Heptosyltrfase"/>
</dbReference>
<dbReference type="EMBL" id="JANIBC010000002">
    <property type="protein sequence ID" value="MCQ8184532.1"/>
    <property type="molecule type" value="Genomic_DNA"/>
</dbReference>
<dbReference type="Pfam" id="PF01075">
    <property type="entry name" value="Glyco_transf_9"/>
    <property type="match status" value="1"/>
</dbReference>
<evidence type="ECO:0000256" key="1">
    <source>
        <dbReference type="ARBA" id="ARBA00022676"/>
    </source>
</evidence>
<gene>
    <name evidence="3" type="ORF">NOG11_03945</name>
</gene>
<sequence>MARMKGGASRILVIKRAGLRQFIEAEPVFASIREAHPRATIDLVTSASLQRLAKAAPYFDRVVATRDTMQSEERKQFAGQLKKIGYNLGYDLDGTKESGDLRSSLKGFRGPQWVGPKLSSPKKLLAPGPFAGPAVRKLLRDSGLPLEERLPSLSWLSAQEGGANMDPSWFGISGAFALFIPSENPQHRWPAEYYGTVAASLAAEGVTPVIIGSQELSSYAYDIMQYAVEQSRAGGRAAVDLTGKTDAAQLAVLAGHARFFLAGPSEELHLVAAAGTPGLVLLPASEDLASDALYGRQVVKLTATSMQNVAPELAVRTLLNMGLMGGASRSQGQAFA</sequence>